<sequence>MFGLPISLLSLLLVTTSANPITLLAERQTQQQINIQFSVSEAQFRTFENSNTLRSYFRSRGYNYNFNYAQLSQGVALVDGYFAQRASQTSPSSSNNGFPTSGGTPQTFTDSISLLGGPSYTNNSMSAEANLVSVISFSDGDAATAGGAIQRAKSSSSTASSGSSNSTATVSGSPASIDVTSTVTGATDERYVAGNPQDALTAGNCAAAANGASAQSTLITSLTLPINVSSPGQSMSETASSFCEAGVSAKQAGTSGGSGTSVGSTQGTLTNGGVVAVVTCNGQVSRGVPNVVFQVSLQGTFSSSQGFRGTFVGTRTASVAVSCS</sequence>
<feature type="chain" id="PRO_5004032365" evidence="2">
    <location>
        <begin position="19"/>
        <end position="324"/>
    </location>
</feature>
<dbReference type="AlphaFoldDB" id="M3CFJ4"/>
<organism evidence="3 4">
    <name type="scientific">Sphaerulina musiva (strain SO2202)</name>
    <name type="common">Poplar stem canker fungus</name>
    <name type="synonym">Septoria musiva</name>
    <dbReference type="NCBI Taxonomy" id="692275"/>
    <lineage>
        <taxon>Eukaryota</taxon>
        <taxon>Fungi</taxon>
        <taxon>Dikarya</taxon>
        <taxon>Ascomycota</taxon>
        <taxon>Pezizomycotina</taxon>
        <taxon>Dothideomycetes</taxon>
        <taxon>Dothideomycetidae</taxon>
        <taxon>Mycosphaerellales</taxon>
        <taxon>Mycosphaerellaceae</taxon>
        <taxon>Sphaerulina</taxon>
    </lineage>
</organism>
<gene>
    <name evidence="3" type="ORF">SEPMUDRAFT_141487</name>
</gene>
<feature type="region of interest" description="Disordered" evidence="1">
    <location>
        <begin position="154"/>
        <end position="177"/>
    </location>
</feature>
<dbReference type="OrthoDB" id="3648876at2759"/>
<evidence type="ECO:0000256" key="2">
    <source>
        <dbReference type="SAM" id="SignalP"/>
    </source>
</evidence>
<evidence type="ECO:0000256" key="1">
    <source>
        <dbReference type="SAM" id="MobiDB-lite"/>
    </source>
</evidence>
<evidence type="ECO:0000313" key="4">
    <source>
        <dbReference type="Proteomes" id="UP000016931"/>
    </source>
</evidence>
<dbReference type="GeneID" id="27900103"/>
<protein>
    <submittedName>
        <fullName evidence="3">Uncharacterized protein</fullName>
    </submittedName>
</protein>
<dbReference type="EMBL" id="KB456264">
    <property type="protein sequence ID" value="EMF12593.1"/>
    <property type="molecule type" value="Genomic_DNA"/>
</dbReference>
<feature type="region of interest" description="Disordered" evidence="1">
    <location>
        <begin position="88"/>
        <end position="110"/>
    </location>
</feature>
<evidence type="ECO:0000313" key="3">
    <source>
        <dbReference type="EMBL" id="EMF12593.1"/>
    </source>
</evidence>
<proteinExistence type="predicted"/>
<dbReference type="Proteomes" id="UP000016931">
    <property type="component" value="Unassembled WGS sequence"/>
</dbReference>
<dbReference type="RefSeq" id="XP_016760714.1">
    <property type="nucleotide sequence ID" value="XM_016902966.1"/>
</dbReference>
<dbReference type="HOGENOM" id="CLU_858341_0_0_1"/>
<dbReference type="OMA" id="FATKAQQ"/>
<name>M3CFJ4_SPHMS</name>
<keyword evidence="4" id="KW-1185">Reference proteome</keyword>
<keyword evidence="2" id="KW-0732">Signal</keyword>
<feature type="signal peptide" evidence="2">
    <location>
        <begin position="1"/>
        <end position="18"/>
    </location>
</feature>
<dbReference type="eggNOG" id="ENOG502RFYQ">
    <property type="taxonomic scope" value="Eukaryota"/>
</dbReference>
<feature type="compositionally biased region" description="Low complexity" evidence="1">
    <location>
        <begin position="154"/>
        <end position="173"/>
    </location>
</feature>
<accession>M3CFJ4</accession>
<reference evidence="3 4" key="1">
    <citation type="journal article" date="2012" name="PLoS Pathog.">
        <title>Diverse lifestyles and strategies of plant pathogenesis encoded in the genomes of eighteen Dothideomycetes fungi.</title>
        <authorList>
            <person name="Ohm R.A."/>
            <person name="Feau N."/>
            <person name="Henrissat B."/>
            <person name="Schoch C.L."/>
            <person name="Horwitz B.A."/>
            <person name="Barry K.W."/>
            <person name="Condon B.J."/>
            <person name="Copeland A.C."/>
            <person name="Dhillon B."/>
            <person name="Glaser F."/>
            <person name="Hesse C.N."/>
            <person name="Kosti I."/>
            <person name="LaButti K."/>
            <person name="Lindquist E.A."/>
            <person name="Lucas S."/>
            <person name="Salamov A.A."/>
            <person name="Bradshaw R.E."/>
            <person name="Ciuffetti L."/>
            <person name="Hamelin R.C."/>
            <person name="Kema G.H.J."/>
            <person name="Lawrence C."/>
            <person name="Scott J.A."/>
            <person name="Spatafora J.W."/>
            <person name="Turgeon B.G."/>
            <person name="de Wit P.J.G.M."/>
            <person name="Zhong S."/>
            <person name="Goodwin S.B."/>
            <person name="Grigoriev I.V."/>
        </authorList>
    </citation>
    <scope>NUCLEOTIDE SEQUENCE [LARGE SCALE GENOMIC DNA]</scope>
    <source>
        <strain evidence="3 4">SO2202</strain>
    </source>
</reference>